<feature type="transmembrane region" description="Helical" evidence="1">
    <location>
        <begin position="185"/>
        <end position="203"/>
    </location>
</feature>
<dbReference type="PANTHER" id="PTHR36435:SF1">
    <property type="entry name" value="CAAX AMINO TERMINAL PROTEASE FAMILY PROTEIN"/>
    <property type="match status" value="1"/>
</dbReference>
<reference evidence="3 4" key="1">
    <citation type="submission" date="2016-10" db="EMBL/GenBank/DDBJ databases">
        <authorList>
            <person name="de Groot N.N."/>
        </authorList>
    </citation>
    <scope>NUCLEOTIDE SEQUENCE [LARGE SCALE GENOMIC DNA]</scope>
    <source>
        <strain evidence="3 4">CGMCC 1.5070</strain>
    </source>
</reference>
<feature type="transmembrane region" description="Helical" evidence="1">
    <location>
        <begin position="72"/>
        <end position="94"/>
    </location>
</feature>
<feature type="transmembrane region" description="Helical" evidence="1">
    <location>
        <begin position="209"/>
        <end position="226"/>
    </location>
</feature>
<dbReference type="Proteomes" id="UP000199158">
    <property type="component" value="Unassembled WGS sequence"/>
</dbReference>
<evidence type="ECO:0000313" key="3">
    <source>
        <dbReference type="EMBL" id="SEM93983.1"/>
    </source>
</evidence>
<evidence type="ECO:0000256" key="1">
    <source>
        <dbReference type="SAM" id="Phobius"/>
    </source>
</evidence>
<organism evidence="3 4">
    <name type="scientific">Hydrogenoanaerobacterium saccharovorans</name>
    <dbReference type="NCBI Taxonomy" id="474960"/>
    <lineage>
        <taxon>Bacteria</taxon>
        <taxon>Bacillati</taxon>
        <taxon>Bacillota</taxon>
        <taxon>Clostridia</taxon>
        <taxon>Eubacteriales</taxon>
        <taxon>Oscillospiraceae</taxon>
        <taxon>Hydrogenoanaerobacterium</taxon>
    </lineage>
</organism>
<feature type="transmembrane region" description="Helical" evidence="1">
    <location>
        <begin position="153"/>
        <end position="173"/>
    </location>
</feature>
<dbReference type="InterPro" id="IPR003675">
    <property type="entry name" value="Rce1/LyrA-like_dom"/>
</dbReference>
<keyword evidence="3" id="KW-0378">Hydrolase</keyword>
<feature type="transmembrane region" description="Helical" evidence="1">
    <location>
        <begin position="34"/>
        <end position="52"/>
    </location>
</feature>
<sequence length="328" mass="36153">MYEILRHEINSIKRVYSYMEETDKQIAQKTMKKAFSRIGWAMTALIAVTYATQFGLSRLMKYYIPQFLNNEVFWWILATIPLYIFGLGVLLLAVRGMPAAKMTEGKDLTAPQIGALTCITLALSVAGGIATLILNGILGLIKGSPVADPSSTIENMSIIPTFLVVGIIAPVVEEYIFRGILIDKLRAYGEAICVFASAFLFSLLHGNSYQLISTFIIGAVLAYVTVKTNTIVYAILIHMSNNILAIIAARITTTQNVFGAAVFSVFTMALIIAGFVFFGLSIKRISLDNGRNSISVWERLRVFILSPGVMVYTIINLLLIVFSIFFVS</sequence>
<accession>A0A1H8CFX1</accession>
<keyword evidence="4" id="KW-1185">Reference proteome</keyword>
<dbReference type="PANTHER" id="PTHR36435">
    <property type="entry name" value="SLR1288 PROTEIN"/>
    <property type="match status" value="1"/>
</dbReference>
<keyword evidence="1" id="KW-0472">Membrane</keyword>
<evidence type="ECO:0000259" key="2">
    <source>
        <dbReference type="Pfam" id="PF02517"/>
    </source>
</evidence>
<feature type="transmembrane region" description="Helical" evidence="1">
    <location>
        <begin position="257"/>
        <end position="282"/>
    </location>
</feature>
<gene>
    <name evidence="3" type="ORF">SAMN05216180_2102</name>
</gene>
<keyword evidence="1" id="KW-1133">Transmembrane helix</keyword>
<keyword evidence="1" id="KW-0812">Transmembrane</keyword>
<dbReference type="EMBL" id="FOCG01000002">
    <property type="protein sequence ID" value="SEM93983.1"/>
    <property type="molecule type" value="Genomic_DNA"/>
</dbReference>
<dbReference type="GO" id="GO:0080120">
    <property type="term" value="P:CAAX-box protein maturation"/>
    <property type="evidence" value="ECO:0007669"/>
    <property type="project" value="UniProtKB-ARBA"/>
</dbReference>
<dbReference type="InterPro" id="IPR052710">
    <property type="entry name" value="CAAX_protease"/>
</dbReference>
<feature type="domain" description="CAAX prenyl protease 2/Lysostaphin resistance protein A-like" evidence="2">
    <location>
        <begin position="158"/>
        <end position="243"/>
    </location>
</feature>
<dbReference type="AlphaFoldDB" id="A0A1H8CFX1"/>
<dbReference type="Pfam" id="PF02517">
    <property type="entry name" value="Rce1-like"/>
    <property type="match status" value="1"/>
</dbReference>
<dbReference type="STRING" id="474960.SAMN05216180_2102"/>
<feature type="transmembrane region" description="Helical" evidence="1">
    <location>
        <begin position="115"/>
        <end position="141"/>
    </location>
</feature>
<proteinExistence type="predicted"/>
<protein>
    <submittedName>
        <fullName evidence="3">CAAX protease self-immunity</fullName>
    </submittedName>
</protein>
<dbReference type="GO" id="GO:0006508">
    <property type="term" value="P:proteolysis"/>
    <property type="evidence" value="ECO:0007669"/>
    <property type="project" value="UniProtKB-KW"/>
</dbReference>
<keyword evidence="3" id="KW-0645">Protease</keyword>
<name>A0A1H8CFX1_9FIRM</name>
<feature type="transmembrane region" description="Helical" evidence="1">
    <location>
        <begin position="302"/>
        <end position="327"/>
    </location>
</feature>
<dbReference type="GO" id="GO:0004175">
    <property type="term" value="F:endopeptidase activity"/>
    <property type="evidence" value="ECO:0007669"/>
    <property type="project" value="UniProtKB-ARBA"/>
</dbReference>
<evidence type="ECO:0000313" key="4">
    <source>
        <dbReference type="Proteomes" id="UP000199158"/>
    </source>
</evidence>